<protein>
    <submittedName>
        <fullName evidence="2">Uncharacterized protein C1orf141 homolog</fullName>
    </submittedName>
</protein>
<accession>A0A2Y9GDA3</accession>
<dbReference type="PANTHER" id="PTHR36873">
    <property type="entry name" value="HYPOTHETICAL GENE SUPPORTED BY BC079057"/>
    <property type="match status" value="1"/>
</dbReference>
<dbReference type="Proteomes" id="UP000248481">
    <property type="component" value="Chromosome 4"/>
</dbReference>
<keyword evidence="1" id="KW-1185">Reference proteome</keyword>
<sequence>MAEKILEKFDILDEQAKILLARRAKKNSLQSQGKKNTSVTPLTFDFHLEFEEAIVPSISKKVPRITEDNSYRIKKAKRYVFFKDEPEPRESDFEKLNLRPHFVPTNIKNQESKLIEPLKENLKSRSFRPFLYLKDTAEVKNANPLHDLYLYPQNTQPCRRTLGPTIISPAPRIQSNAYKKEKDSTLFAAQTVKNPEESLHLSGHLEDCINKRRKSPPQMDEFSTEENKTIKNDQLSEYCSIRKKSLLPLCFEDELKKPNAKIINISPPKTVTSHVEQNDTNPIIFHETGYVQMLLLTKNKLPFYPIEKENIYPYKRADFVLERNCEILKSLISDQFIIPSKPKRIMPTTWKRDIQAISLEVGHRVVEGKLRKKTNKQTLENLSWSKLYNFSQTFSSLTKKFVGFFDKSVIQEMSARHGNFERMFSTVKPRSKFSALPVKHCSKPLKNILKVHKLNNVTPMDDLLN</sequence>
<reference evidence="2" key="1">
    <citation type="submission" date="2025-08" db="UniProtKB">
        <authorList>
            <consortium name="RefSeq"/>
        </authorList>
    </citation>
    <scope>IDENTIFICATION</scope>
    <source>
        <tissue evidence="2">Blood</tissue>
    </source>
</reference>
<dbReference type="AlphaFoldDB" id="A0A2Y9GDA3"/>
<proteinExistence type="predicted"/>
<dbReference type="KEGG" id="nsu:110571829"/>
<dbReference type="Pfam" id="PF15078">
    <property type="entry name" value="DUF4545"/>
    <property type="match status" value="1"/>
</dbReference>
<dbReference type="CTD" id="100498273"/>
<dbReference type="InParanoid" id="A0A2Y9GDA3"/>
<dbReference type="PANTHER" id="PTHR36873:SF1">
    <property type="entry name" value="HYPOTHETICAL GENE SUPPORTED BY BC079057"/>
    <property type="match status" value="1"/>
</dbReference>
<evidence type="ECO:0000313" key="2">
    <source>
        <dbReference type="RefSeq" id="XP_021535664.1"/>
    </source>
</evidence>
<organism evidence="1 2">
    <name type="scientific">Neomonachus schauinslandi</name>
    <name type="common">Hawaiian monk seal</name>
    <name type="synonym">Monachus schauinslandi</name>
    <dbReference type="NCBI Taxonomy" id="29088"/>
    <lineage>
        <taxon>Eukaryota</taxon>
        <taxon>Metazoa</taxon>
        <taxon>Chordata</taxon>
        <taxon>Craniata</taxon>
        <taxon>Vertebrata</taxon>
        <taxon>Euteleostomi</taxon>
        <taxon>Mammalia</taxon>
        <taxon>Eutheria</taxon>
        <taxon>Laurasiatheria</taxon>
        <taxon>Carnivora</taxon>
        <taxon>Caniformia</taxon>
        <taxon>Pinnipedia</taxon>
        <taxon>Phocidae</taxon>
        <taxon>Monachinae</taxon>
        <taxon>Monachini</taxon>
        <taxon>Neomonachus</taxon>
    </lineage>
</organism>
<dbReference type="GeneID" id="110571829"/>
<dbReference type="RefSeq" id="XP_021535664.1">
    <property type="nucleotide sequence ID" value="XM_021679989.1"/>
</dbReference>
<gene>
    <name evidence="2" type="primary">C4H1orf141</name>
</gene>
<dbReference type="STRING" id="29088.A0A2Y9GDA3"/>
<evidence type="ECO:0000313" key="1">
    <source>
        <dbReference type="Proteomes" id="UP000248481"/>
    </source>
</evidence>
<name>A0A2Y9GDA3_NEOSC</name>
<dbReference type="InterPro" id="IPR027847">
    <property type="entry name" value="DUF4545"/>
</dbReference>